<dbReference type="SUPFAM" id="SSF53335">
    <property type="entry name" value="S-adenosyl-L-methionine-dependent methyltransferases"/>
    <property type="match status" value="1"/>
</dbReference>
<sequence length="813" mass="86151">MPAVGRRQAGAEPALGACARHVPRGPGQGSVLRKDGKIPYPAPVPTALLSPQQRAPIWVGRVRQMLPWGWSPHPVSVIVAQPCPTLCDPVDCSPARSSVHGILRARILEWAARPFSRISSQPRDQTRVSCVAGRFFTTSATWETLCGFGGTHPSTRPISQLPPFCAPWSFGGTHPSTRPISQLPPFCAAWSFGGTHPSTCPISQLPPFCAAWSVEGGCWLELRRAGGSVSMDGKGWAPFPLQGGLSRASWEDPGCGPLRGVLLLRLRSETCGKTPLGGPSLLWAKLTPSGDPGLVWGQVSPRASPEATVEPSSRPGGGTEGCSWGLVLEPATPPAHGRPGPARCAHPAKLSIAMSIYFLLPAALWSCTPRRDKAGGYGIQALGGMLVEYVRGDFLNVVGFPLNRFCKELAHLYHGPRAHGAPRQVQHDSIPAVDTFEDLSDAEGGGSDPARANEGLEPCGAQPQAPRPREADLNGVTDSQPPLPVGLLELMDGFKASKALLTACKLQVFDVLKERGPLAAADVAREIGASVGGTARLLDVCAALGLLDKSDRGYSNTEMASLHLASDGEQSLHGLAAYHDGPVWGAFTHLGWAVREGAAWTPEPLPQAPHKWSTEATLQFMRASHGLSKLTAQHVATAFDLSPFTSACHLGGCTGALAHKLVQEYPRLQVTIFALPEVIKLAGDFETNARPSERVHFVPGDLSSDSLPPADLYIVCSLLHDWPDDRLHGLLSRVSGCCKPGAGLLLAELAPAEEEDASGAARRPPGLRALGVGRPPRNPGQYQRLLQRLGFQDVQAACAAGLLHVVLGTRAPP</sequence>
<feature type="domain" description="O-methyltransferase dimerisation" evidence="13">
    <location>
        <begin position="488"/>
        <end position="566"/>
    </location>
</feature>
<dbReference type="InterPro" id="IPR001077">
    <property type="entry name" value="COMT_C"/>
</dbReference>
<dbReference type="Gene3D" id="1.10.10.10">
    <property type="entry name" value="Winged helix-like DNA-binding domain superfamily/Winged helix DNA-binding domain"/>
    <property type="match status" value="1"/>
</dbReference>
<dbReference type="GO" id="GO:0046983">
    <property type="term" value="F:protein dimerization activity"/>
    <property type="evidence" value="ECO:0007669"/>
    <property type="project" value="InterPro"/>
</dbReference>
<evidence type="ECO:0000256" key="7">
    <source>
        <dbReference type="ARBA" id="ARBA00039116"/>
    </source>
</evidence>
<evidence type="ECO:0000256" key="4">
    <source>
        <dbReference type="ARBA" id="ARBA00022801"/>
    </source>
</evidence>
<evidence type="ECO:0000313" key="15">
    <source>
        <dbReference type="Proteomes" id="UP000314981"/>
    </source>
</evidence>
<dbReference type="Gene3D" id="3.90.950.10">
    <property type="match status" value="1"/>
</dbReference>
<dbReference type="STRING" id="30522.A0A4W2BPI6"/>
<dbReference type="AlphaFoldDB" id="A0A4W2BPI6"/>
<evidence type="ECO:0000259" key="13">
    <source>
        <dbReference type="Pfam" id="PF08100"/>
    </source>
</evidence>
<evidence type="ECO:0000256" key="6">
    <source>
        <dbReference type="ARBA" id="ARBA00037926"/>
    </source>
</evidence>
<dbReference type="Proteomes" id="UP000314981">
    <property type="component" value="Unassembled WGS sequence"/>
</dbReference>
<evidence type="ECO:0000256" key="3">
    <source>
        <dbReference type="ARBA" id="ARBA00022691"/>
    </source>
</evidence>
<keyword evidence="15" id="KW-1185">Reference proteome</keyword>
<evidence type="ECO:0000259" key="12">
    <source>
        <dbReference type="Pfam" id="PF00891"/>
    </source>
</evidence>
<dbReference type="GO" id="GO:0032259">
    <property type="term" value="P:methylation"/>
    <property type="evidence" value="ECO:0007669"/>
    <property type="project" value="UniProtKB-KW"/>
</dbReference>
<evidence type="ECO:0000256" key="11">
    <source>
        <dbReference type="SAM" id="MobiDB-lite"/>
    </source>
</evidence>
<proteinExistence type="predicted"/>
<feature type="region of interest" description="Disordered" evidence="11">
    <location>
        <begin position="755"/>
        <end position="776"/>
    </location>
</feature>
<dbReference type="Ensembl" id="ENSBIXT00000000211.1">
    <property type="protein sequence ID" value="ENSBIXP00000000674.1"/>
    <property type="gene ID" value="ENSBIXG00000029510.1"/>
</dbReference>
<evidence type="ECO:0000313" key="14">
    <source>
        <dbReference type="Ensembl" id="ENSBIXP00000000674.1"/>
    </source>
</evidence>
<reference evidence="14" key="3">
    <citation type="submission" date="2025-09" db="UniProtKB">
        <authorList>
            <consortium name="Ensembl"/>
        </authorList>
    </citation>
    <scope>IDENTIFICATION</scope>
</reference>
<keyword evidence="10" id="KW-0471">Melatonin biosynthesis</keyword>
<keyword evidence="3" id="KW-0949">S-adenosyl-L-methionine</keyword>
<comment type="pathway">
    <text evidence="6">Aromatic compound metabolism; melatonin biosynthesis; melatonin from serotonin: step 1/2.</text>
</comment>
<organism evidence="14 15">
    <name type="scientific">Bos indicus x Bos taurus</name>
    <name type="common">Hybrid cattle</name>
    <dbReference type="NCBI Taxonomy" id="30522"/>
    <lineage>
        <taxon>Eukaryota</taxon>
        <taxon>Metazoa</taxon>
        <taxon>Chordata</taxon>
        <taxon>Craniata</taxon>
        <taxon>Vertebrata</taxon>
        <taxon>Euteleostomi</taxon>
        <taxon>Mammalia</taxon>
        <taxon>Eutheria</taxon>
        <taxon>Laurasiatheria</taxon>
        <taxon>Artiodactyla</taxon>
        <taxon>Ruminantia</taxon>
        <taxon>Pecora</taxon>
        <taxon>Bovidae</taxon>
        <taxon>Bovinae</taxon>
        <taxon>Bos</taxon>
    </lineage>
</organism>
<accession>A0A4W2BPI6</accession>
<evidence type="ECO:0000256" key="2">
    <source>
        <dbReference type="ARBA" id="ARBA00022679"/>
    </source>
</evidence>
<dbReference type="FunFam" id="1.10.10.10:FF:000358">
    <property type="entry name" value="Acetylserotonin O-methyltransferase"/>
    <property type="match status" value="1"/>
</dbReference>
<protein>
    <recommendedName>
        <fullName evidence="8">Acetylserotonin O-methyltransferase</fullName>
        <ecNumber evidence="7">2.1.1.4</ecNumber>
    </recommendedName>
    <alternativeName>
        <fullName evidence="9">Hydroxyindole O-methyltransferase</fullName>
    </alternativeName>
</protein>
<gene>
    <name evidence="14" type="primary">ASMTL</name>
</gene>
<dbReference type="SUPFAM" id="SSF52972">
    <property type="entry name" value="ITPase-like"/>
    <property type="match status" value="1"/>
</dbReference>
<dbReference type="SUPFAM" id="SSF46785">
    <property type="entry name" value="Winged helix' DNA-binding domain"/>
    <property type="match status" value="1"/>
</dbReference>
<feature type="domain" description="O-methyltransferase C-terminal" evidence="12">
    <location>
        <begin position="611"/>
        <end position="792"/>
    </location>
</feature>
<dbReference type="InterPro" id="IPR029063">
    <property type="entry name" value="SAM-dependent_MTases_sf"/>
</dbReference>
<reference evidence="15" key="1">
    <citation type="submission" date="2018-11" db="EMBL/GenBank/DDBJ databases">
        <title>Haplotype-resolved cattle genomes.</title>
        <authorList>
            <person name="Low W.Y."/>
            <person name="Tearle R."/>
            <person name="Bickhart D.M."/>
            <person name="Rosen B.D."/>
            <person name="Koren S."/>
            <person name="Rhie A."/>
            <person name="Hiendleder S."/>
            <person name="Phillippy A.M."/>
            <person name="Smith T.P.L."/>
            <person name="Williams J.L."/>
        </authorList>
    </citation>
    <scope>NUCLEOTIDE SEQUENCE [LARGE SCALE GENOMIC DNA]</scope>
</reference>
<reference evidence="14" key="2">
    <citation type="submission" date="2025-08" db="UniProtKB">
        <authorList>
            <consortium name="Ensembl"/>
        </authorList>
    </citation>
    <scope>IDENTIFICATION</scope>
</reference>
<dbReference type="PANTHER" id="PTHR43712:SF2">
    <property type="entry name" value="O-METHYLTRANSFERASE CICE"/>
    <property type="match status" value="1"/>
</dbReference>
<keyword evidence="4" id="KW-0378">Hydrolase</keyword>
<dbReference type="PANTHER" id="PTHR43712">
    <property type="entry name" value="PUTATIVE (AFU_ORTHOLOGUE AFUA_4G14580)-RELATED"/>
    <property type="match status" value="1"/>
</dbReference>
<comment type="function">
    <text evidence="5">Catalyzes the transfer of a methyl group onto N-acetylserotonin, producing melatonin (N-acetyl-5-methoxytryptamine).</text>
</comment>
<evidence type="ECO:0000256" key="8">
    <source>
        <dbReference type="ARBA" id="ARBA00040730"/>
    </source>
</evidence>
<feature type="region of interest" description="Disordered" evidence="11">
    <location>
        <begin position="301"/>
        <end position="320"/>
    </location>
</feature>
<dbReference type="Pfam" id="PF08100">
    <property type="entry name" value="Dimerisation"/>
    <property type="match status" value="1"/>
</dbReference>
<dbReference type="GO" id="GO:0017096">
    <property type="term" value="F:acetylserotonin O-methyltransferase activity"/>
    <property type="evidence" value="ECO:0007669"/>
    <property type="project" value="UniProtKB-EC"/>
</dbReference>
<name>A0A4W2BPI6_BOBOX</name>
<keyword evidence="1" id="KW-0489">Methyltransferase</keyword>
<dbReference type="GO" id="GO:0030187">
    <property type="term" value="P:melatonin biosynthetic process"/>
    <property type="evidence" value="ECO:0007669"/>
    <property type="project" value="UniProtKB-KW"/>
</dbReference>
<feature type="region of interest" description="Disordered" evidence="11">
    <location>
        <begin position="1"/>
        <end position="36"/>
    </location>
</feature>
<dbReference type="InterPro" id="IPR012967">
    <property type="entry name" value="COMT_dimerisation"/>
</dbReference>
<evidence type="ECO:0000256" key="10">
    <source>
        <dbReference type="ARBA" id="ARBA00043260"/>
    </source>
</evidence>
<evidence type="ECO:0000256" key="1">
    <source>
        <dbReference type="ARBA" id="ARBA00022603"/>
    </source>
</evidence>
<evidence type="ECO:0000256" key="9">
    <source>
        <dbReference type="ARBA" id="ARBA00043054"/>
    </source>
</evidence>
<dbReference type="InterPro" id="IPR003697">
    <property type="entry name" value="Maf-like"/>
</dbReference>
<dbReference type="InterPro" id="IPR029001">
    <property type="entry name" value="ITPase-like_fam"/>
</dbReference>
<keyword evidence="2" id="KW-0808">Transferase</keyword>
<evidence type="ECO:0000256" key="5">
    <source>
        <dbReference type="ARBA" id="ARBA00037645"/>
    </source>
</evidence>
<dbReference type="GO" id="GO:0047429">
    <property type="term" value="F:nucleoside triphosphate diphosphatase activity"/>
    <property type="evidence" value="ECO:0007669"/>
    <property type="project" value="InterPro"/>
</dbReference>
<dbReference type="Pfam" id="PF02545">
    <property type="entry name" value="Maf"/>
    <property type="match status" value="1"/>
</dbReference>
<dbReference type="InterPro" id="IPR036388">
    <property type="entry name" value="WH-like_DNA-bd_sf"/>
</dbReference>
<dbReference type="InterPro" id="IPR016461">
    <property type="entry name" value="COMT-like"/>
</dbReference>
<dbReference type="Gene3D" id="3.40.50.150">
    <property type="entry name" value="Vaccinia Virus protein VP39"/>
    <property type="match status" value="1"/>
</dbReference>
<feature type="region of interest" description="Disordered" evidence="11">
    <location>
        <begin position="437"/>
        <end position="478"/>
    </location>
</feature>
<dbReference type="PROSITE" id="PS51683">
    <property type="entry name" value="SAM_OMT_II"/>
    <property type="match status" value="1"/>
</dbReference>
<dbReference type="Pfam" id="PF00891">
    <property type="entry name" value="Methyltransf_2"/>
    <property type="match status" value="1"/>
</dbReference>
<dbReference type="EC" id="2.1.1.4" evidence="7"/>
<dbReference type="InterPro" id="IPR036390">
    <property type="entry name" value="WH_DNA-bd_sf"/>
</dbReference>